<dbReference type="Proteomes" id="UP000595224">
    <property type="component" value="Chromosome"/>
</dbReference>
<organism evidence="2 3">
    <name type="scientific">Treponema peruense</name>
    <dbReference type="NCBI Taxonomy" id="2787628"/>
    <lineage>
        <taxon>Bacteria</taxon>
        <taxon>Pseudomonadati</taxon>
        <taxon>Spirochaetota</taxon>
        <taxon>Spirochaetia</taxon>
        <taxon>Spirochaetales</taxon>
        <taxon>Treponemataceae</taxon>
        <taxon>Treponema</taxon>
    </lineage>
</organism>
<gene>
    <name evidence="2" type="ORF">IWA51_00430</name>
</gene>
<evidence type="ECO:0000313" key="2">
    <source>
        <dbReference type="EMBL" id="QQA02179.1"/>
    </source>
</evidence>
<dbReference type="PANTHER" id="PTHR37292:SF2">
    <property type="entry name" value="DUF262 DOMAIN-CONTAINING PROTEIN"/>
    <property type="match status" value="1"/>
</dbReference>
<accession>A0A7T3RFM8</accession>
<reference evidence="2 3" key="1">
    <citation type="submission" date="2020-11" db="EMBL/GenBank/DDBJ databases">
        <title>Treponema Peruensis nv. sp., first commensal Treponema isolated from human feces.</title>
        <authorList>
            <person name="Belkhou C."/>
            <person name="Raes J."/>
        </authorList>
    </citation>
    <scope>NUCLEOTIDE SEQUENCE [LARGE SCALE GENOMIC DNA]</scope>
    <source>
        <strain evidence="2 3">RCC2812</strain>
    </source>
</reference>
<dbReference type="KEGG" id="tper:IWA51_00430"/>
<feature type="domain" description="GmrSD restriction endonucleases N-terminal" evidence="1">
    <location>
        <begin position="9"/>
        <end position="340"/>
    </location>
</feature>
<evidence type="ECO:0000313" key="3">
    <source>
        <dbReference type="Proteomes" id="UP000595224"/>
    </source>
</evidence>
<proteinExistence type="predicted"/>
<dbReference type="InterPro" id="IPR004919">
    <property type="entry name" value="GmrSD_N"/>
</dbReference>
<sequence>MEKNGSDFKEIVRKIENEDILLPDFQREFKWKDEDKQKGVVCSVLSRMPIGSILLLQSKSDEYACKRIGSKLDATISDSDKVIDFLLDGQQRLTVLANVFSNVIYEQTEKLTDLISQQGLKKRFFLRIPKWINIDKENDLFGLKRFSFPIQNLDSEDPTFLTGDIKPFIECLNFTANDKTPYNPNSNLSTDLDTFCLSNETGYLIPLFLLCPTGDDANLIGDRFEIIIEDIAKKIKDEISLSYGALKTDAEKKSFLNEIFDESKIDKIILDSNKLNTELDSKSRSWARNIKSYLNTCISQARLNQIIVTETNRARAIDIYENLNRGGVSLNTFDLIMAKVAKESKQNFFKRLVNNIKISKKYNLDVVPEKMVNIITTFINSHNGYNASYQVGAYDSNKNEISTKYTDAFLNVAALCSYNKDFDFNAAKNDHMKRDCILNLDSAYINNQCENICNALDRAFFFFQTRCGIRTINEINYTLMLTLVATIFMNDDWFNDKKVHNLLESWYWCSIFSGEFDSDQNPQTIKNLKLITNYLLRKNTNLSWLDDLRNSVLNTNNFSDKALLLMEKTAYDRIPKIPLRHFICQYFLSKTYTDMFDENLTVNVFSEVSDKLEAHHIIPLGSQKKVGEITDELRGDDKNICNSPLNFVYITKQSNITISSDDLPDYARKITNQAKSDLKIPSEFSEAKLDEYIKANKTENEKLGFVKEFLSNRFDAIQGDIKSHTKALIG</sequence>
<name>A0A7T3RFM8_9SPIR</name>
<dbReference type="EMBL" id="CP064936">
    <property type="protein sequence ID" value="QQA02179.1"/>
    <property type="molecule type" value="Genomic_DNA"/>
</dbReference>
<dbReference type="Pfam" id="PF03235">
    <property type="entry name" value="GmrSD_N"/>
    <property type="match status" value="1"/>
</dbReference>
<keyword evidence="3" id="KW-1185">Reference proteome</keyword>
<dbReference type="PANTHER" id="PTHR37292">
    <property type="entry name" value="VNG6097C"/>
    <property type="match status" value="1"/>
</dbReference>
<dbReference type="AlphaFoldDB" id="A0A7T3RFM8"/>
<protein>
    <submittedName>
        <fullName evidence="2">DUF262 domain-containing protein</fullName>
    </submittedName>
</protein>
<evidence type="ECO:0000259" key="1">
    <source>
        <dbReference type="Pfam" id="PF03235"/>
    </source>
</evidence>